<evidence type="ECO:0000313" key="13">
    <source>
        <dbReference type="Proteomes" id="UP000663131"/>
    </source>
</evidence>
<dbReference type="RefSeq" id="XP_041137503.1">
    <property type="nucleotide sequence ID" value="XM_041279289.1"/>
</dbReference>
<dbReference type="InterPro" id="IPR003960">
    <property type="entry name" value="ATPase_AAA_CS"/>
</dbReference>
<reference evidence="12" key="1">
    <citation type="submission" date="2020-10" db="EMBL/GenBank/DDBJ databases">
        <authorList>
            <person name="Palmer J.M."/>
        </authorList>
    </citation>
    <scope>NUCLEOTIDE SEQUENCE</scope>
    <source>
        <strain evidence="12">UCD 2041</strain>
    </source>
</reference>
<dbReference type="GO" id="GO:0005829">
    <property type="term" value="C:cytosol"/>
    <property type="evidence" value="ECO:0007669"/>
    <property type="project" value="TreeGrafter"/>
</dbReference>
<keyword evidence="4" id="KW-0547">Nucleotide-binding</keyword>
<dbReference type="InterPro" id="IPR056995">
    <property type="entry name" value="PEX6_4th_dom"/>
</dbReference>
<dbReference type="InterPro" id="IPR003593">
    <property type="entry name" value="AAA+_ATPase"/>
</dbReference>
<evidence type="ECO:0000256" key="8">
    <source>
        <dbReference type="ARBA" id="ARBA00034811"/>
    </source>
</evidence>
<keyword evidence="3" id="KW-0962">Peroxisome biogenesis</keyword>
<comment type="similarity">
    <text evidence="2">Belongs to the AAA ATPase family.</text>
</comment>
<dbReference type="Proteomes" id="UP000663131">
    <property type="component" value="Chromosome 8"/>
</dbReference>
<dbReference type="KEGG" id="bbrx:BRETT_000727"/>
<dbReference type="SMART" id="SM00382">
    <property type="entry name" value="AAA"/>
    <property type="match status" value="2"/>
</dbReference>
<dbReference type="InterPro" id="IPR027417">
    <property type="entry name" value="P-loop_NTPase"/>
</dbReference>
<gene>
    <name evidence="12" type="ORF">BRETT_000727</name>
</gene>
<dbReference type="GO" id="GO:0016558">
    <property type="term" value="P:protein import into peroxisome matrix"/>
    <property type="evidence" value="ECO:0007669"/>
    <property type="project" value="TreeGrafter"/>
</dbReference>
<keyword evidence="6" id="KW-0067">ATP-binding</keyword>
<dbReference type="GO" id="GO:0005524">
    <property type="term" value="F:ATP binding"/>
    <property type="evidence" value="ECO:0007669"/>
    <property type="project" value="UniProtKB-KW"/>
</dbReference>
<dbReference type="InterPro" id="IPR047533">
    <property type="entry name" value="RecA-like_PEX6_r2"/>
</dbReference>
<name>A0A871RG13_DEKBR</name>
<dbReference type="FunFam" id="3.40.50.300:FF:000109">
    <property type="entry name" value="Peroxisomal biogenesis factor 6"/>
    <property type="match status" value="1"/>
</dbReference>
<evidence type="ECO:0000256" key="10">
    <source>
        <dbReference type="ARBA" id="ARBA00048778"/>
    </source>
</evidence>
<dbReference type="CDD" id="cd19527">
    <property type="entry name" value="RecA-like_PEX6_r2"/>
    <property type="match status" value="1"/>
</dbReference>
<feature type="domain" description="AAA+ ATPase" evidence="11">
    <location>
        <begin position="525"/>
        <end position="667"/>
    </location>
</feature>
<evidence type="ECO:0000256" key="7">
    <source>
        <dbReference type="ARBA" id="ARBA00023136"/>
    </source>
</evidence>
<comment type="subcellular location">
    <subcellularLocation>
        <location evidence="1">Membrane</location>
        <topology evidence="1">Peripheral membrane protein</topology>
    </subcellularLocation>
</comment>
<dbReference type="AlphaFoldDB" id="A0A871RG13"/>
<dbReference type="PROSITE" id="PS00674">
    <property type="entry name" value="AAA"/>
    <property type="match status" value="1"/>
</dbReference>
<feature type="domain" description="AAA+ ATPase" evidence="11">
    <location>
        <begin position="814"/>
        <end position="956"/>
    </location>
</feature>
<reference evidence="12" key="2">
    <citation type="journal article" name="BMC Genomics">
        <title>New genome assemblies reveal patterns of domestication and adaptation across Brettanomyces (Dekkera) species.</title>
        <authorList>
            <person name="Roach M.J."/>
            <person name="Borneman A.R."/>
        </authorList>
    </citation>
    <scope>NUCLEOTIDE SEQUENCE</scope>
    <source>
        <strain evidence="12">UCD 2041</strain>
    </source>
</reference>
<dbReference type="Pfam" id="PF00004">
    <property type="entry name" value="AAA"/>
    <property type="match status" value="2"/>
</dbReference>
<evidence type="ECO:0000259" key="11">
    <source>
        <dbReference type="SMART" id="SM00382"/>
    </source>
</evidence>
<dbReference type="EMBL" id="CP063136">
    <property type="protein sequence ID" value="QOU21010.1"/>
    <property type="molecule type" value="Genomic_DNA"/>
</dbReference>
<proteinExistence type="inferred from homology"/>
<dbReference type="GO" id="GO:0016887">
    <property type="term" value="F:ATP hydrolysis activity"/>
    <property type="evidence" value="ECO:0007669"/>
    <property type="project" value="InterPro"/>
</dbReference>
<dbReference type="PANTHER" id="PTHR23077:SF9">
    <property type="entry name" value="PEROXISOMAL ATPASE PEX6"/>
    <property type="match status" value="1"/>
</dbReference>
<evidence type="ECO:0000256" key="9">
    <source>
        <dbReference type="ARBA" id="ARBA00034920"/>
    </source>
</evidence>
<evidence type="ECO:0000256" key="1">
    <source>
        <dbReference type="ARBA" id="ARBA00004170"/>
    </source>
</evidence>
<dbReference type="SUPFAM" id="SSF52540">
    <property type="entry name" value="P-loop containing nucleoside triphosphate hydrolases"/>
    <property type="match status" value="2"/>
</dbReference>
<keyword evidence="5" id="KW-0378">Hydrolase</keyword>
<dbReference type="InterPro" id="IPR050168">
    <property type="entry name" value="AAA_ATPase_domain"/>
</dbReference>
<dbReference type="OrthoDB" id="5553750at2759"/>
<dbReference type="Gene3D" id="1.10.8.60">
    <property type="match status" value="2"/>
</dbReference>
<dbReference type="Pfam" id="PF23315">
    <property type="entry name" value="PEX6_4th"/>
    <property type="match status" value="1"/>
</dbReference>
<keyword evidence="7" id="KW-0472">Membrane</keyword>
<comment type="catalytic activity">
    <reaction evidence="10">
        <text>ATP + H2O = ADP + phosphate + H(+)</text>
        <dbReference type="Rhea" id="RHEA:13065"/>
        <dbReference type="ChEBI" id="CHEBI:15377"/>
        <dbReference type="ChEBI" id="CHEBI:15378"/>
        <dbReference type="ChEBI" id="CHEBI:30616"/>
        <dbReference type="ChEBI" id="CHEBI:43474"/>
        <dbReference type="ChEBI" id="CHEBI:456216"/>
    </reaction>
    <physiologicalReaction direction="left-to-right" evidence="10">
        <dbReference type="Rhea" id="RHEA:13066"/>
    </physiologicalReaction>
</comment>
<dbReference type="GeneID" id="64572652"/>
<dbReference type="FunFam" id="1.10.8.60:FF:000039">
    <property type="entry name" value="peroxisome biogenesis factor 6"/>
    <property type="match status" value="1"/>
</dbReference>
<sequence>MPIAFSDIETKSMDDWWKFRLTLSVDTQSSFQYAIVSEETYSLLYGNARPEGNEREDIISLKFIGSDVFKNPHIYPVSVGESVENGTVELHNLHLLQKYGLSFGVEFCEVKRIRKVLPLTRIYISFPEEVYNILRAISTNKFRQLLADEVDSNPSKVLIHTGDWFRQLHGDVFKTEPIKQGYMIMATEIVVVKRQHNMSSQTEAQCDSESLLELNSDILDFSISNESGHKYKFSVVSLRRDSLKKYVKHDEADQYSKEDDEYHACLKVSDMLKMNILYGDFVKVSTNGKKVCVRIFPFVDPSSVQSGTIHCSPLLLLNLGWPSIVSLEPMGSDHYLGSTLSDLFPIATSVTISRVAMPITLDRRVQSLALKSLMLYFKERRRVICKNQFVGVPIDTDLGRTMFEVNPEEDIPTELIVSTKPDVIIWYKITAAAIQTEKAISTDNISDYRMCTVVPDSTRLLQAGLLSETIPTSGWSNNTLDAYFNIPRVFTYPSDTTNGSGTFSYAEKLRKIVKTSFRIQDEISLGAMILLKSTVRCAGKSTLMKSVASEIGANLLILDGYDILTPGSPGKTIGTLRGKADRVVESCSKLIIFIKHIEALSRKTDPQQQQQQQQSRQANTLSLKLCETMVEYSNKGAIIVFSSNDPDSISEVVRSHVEFEIMVGVPNQLEREIMLKSMISNMNDDDNHYVMDNDVSLEGLSIKSAGLSIGDLSSVVEDAKNGSIDSAEKLAEENEISVEQLVQLNEGSFRVTLENFESAINKSRAKNSDAIGAPRIPDVKWGDIGGLENVKGEILDTIEMPLKHPELFGEGVKKRSGILFYGPPGTGKTLLAKAIATNFSLNFFSVKGPELLNMYIGESEANVRRVFQKARDSKPCVIFFDELDSVAPKRGNQGDSGGVMDRIVSQLLSELDGMSSSGGNGDGVFVVGATNRPDLLDEALLRPGRFDKMLYLGISDTHEKQAKIIEALTRKFKLSDDCKAPEIAAMCPYNYTGADFYALCSDAMLNAMIRTAGKVDKKVATFNIERNSKGEKPVNTRYWFDHIAKSSDTSVTVTLKDFEKARKEMVSSVSTEELNHYLKVRQEFEGSKSG</sequence>
<dbReference type="GO" id="GO:0005778">
    <property type="term" value="C:peroxisomal membrane"/>
    <property type="evidence" value="ECO:0007669"/>
    <property type="project" value="TreeGrafter"/>
</dbReference>
<evidence type="ECO:0000256" key="4">
    <source>
        <dbReference type="ARBA" id="ARBA00022741"/>
    </source>
</evidence>
<organism evidence="12 13">
    <name type="scientific">Dekkera bruxellensis</name>
    <name type="common">Brettanomyces custersii</name>
    <dbReference type="NCBI Taxonomy" id="5007"/>
    <lineage>
        <taxon>Eukaryota</taxon>
        <taxon>Fungi</taxon>
        <taxon>Dikarya</taxon>
        <taxon>Ascomycota</taxon>
        <taxon>Saccharomycotina</taxon>
        <taxon>Pichiomycetes</taxon>
        <taxon>Pichiales</taxon>
        <taxon>Pichiaceae</taxon>
        <taxon>Brettanomyces</taxon>
    </lineage>
</organism>
<accession>A0A871RG13</accession>
<dbReference type="InterPro" id="IPR003959">
    <property type="entry name" value="ATPase_AAA_core"/>
</dbReference>
<evidence type="ECO:0000256" key="2">
    <source>
        <dbReference type="ARBA" id="ARBA00006914"/>
    </source>
</evidence>
<evidence type="ECO:0000256" key="5">
    <source>
        <dbReference type="ARBA" id="ARBA00022801"/>
    </source>
</evidence>
<evidence type="ECO:0000256" key="3">
    <source>
        <dbReference type="ARBA" id="ARBA00022593"/>
    </source>
</evidence>
<evidence type="ECO:0000313" key="12">
    <source>
        <dbReference type="EMBL" id="QOU21010.1"/>
    </source>
</evidence>
<dbReference type="PANTHER" id="PTHR23077">
    <property type="entry name" value="AAA-FAMILY ATPASE"/>
    <property type="match status" value="1"/>
</dbReference>
<evidence type="ECO:0000256" key="6">
    <source>
        <dbReference type="ARBA" id="ARBA00022840"/>
    </source>
</evidence>
<dbReference type="Gene3D" id="3.40.50.300">
    <property type="entry name" value="P-loop containing nucleotide triphosphate hydrolases"/>
    <property type="match status" value="2"/>
</dbReference>
<protein>
    <recommendedName>
        <fullName evidence="8">Peroxisomal ATPase PEX6</fullName>
    </recommendedName>
    <alternativeName>
        <fullName evidence="9">Peroxin-6</fullName>
    </alternativeName>
</protein>